<dbReference type="eggNOG" id="COG3182">
    <property type="taxonomic scope" value="Bacteria"/>
</dbReference>
<dbReference type="HOGENOM" id="CLU_031962_4_1_10"/>
<keyword evidence="1" id="KW-1133">Transmembrane helix</keyword>
<feature type="transmembrane region" description="Helical" evidence="1">
    <location>
        <begin position="388"/>
        <end position="405"/>
    </location>
</feature>
<dbReference type="PANTHER" id="PTHR34219">
    <property type="entry name" value="IRON-REGULATED INNER MEMBRANE PROTEIN-RELATED"/>
    <property type="match status" value="1"/>
</dbReference>
<evidence type="ECO:0000256" key="1">
    <source>
        <dbReference type="SAM" id="Phobius"/>
    </source>
</evidence>
<keyword evidence="1" id="KW-0472">Membrane</keyword>
<keyword evidence="1" id="KW-0812">Transmembrane</keyword>
<feature type="transmembrane region" description="Helical" evidence="1">
    <location>
        <begin position="411"/>
        <end position="431"/>
    </location>
</feature>
<feature type="transmembrane region" description="Helical" evidence="1">
    <location>
        <begin position="155"/>
        <end position="177"/>
    </location>
</feature>
<protein>
    <submittedName>
        <fullName evidence="2">PepSY-associated TM helix domain protein</fullName>
    </submittedName>
</protein>
<dbReference type="AlphaFoldDB" id="G0J899"/>
<evidence type="ECO:0000313" key="2">
    <source>
        <dbReference type="EMBL" id="AEL27879.1"/>
    </source>
</evidence>
<feature type="transmembrane region" description="Helical" evidence="1">
    <location>
        <begin position="20"/>
        <end position="44"/>
    </location>
</feature>
<dbReference type="InterPro" id="IPR005625">
    <property type="entry name" value="PepSY-ass_TM"/>
</dbReference>
<dbReference type="Pfam" id="PF03929">
    <property type="entry name" value="PepSY_TM"/>
    <property type="match status" value="1"/>
</dbReference>
<evidence type="ECO:0000313" key="3">
    <source>
        <dbReference type="Proteomes" id="UP000001635"/>
    </source>
</evidence>
<feature type="transmembrane region" description="Helical" evidence="1">
    <location>
        <begin position="347"/>
        <end position="368"/>
    </location>
</feature>
<dbReference type="STRING" id="880070.Cycma_4175"/>
<organism evidence="2 3">
    <name type="scientific">Cyclobacterium marinum (strain ATCC 25205 / DSM 745 / LMG 13164 / NCIMB 1802)</name>
    <name type="common">Flectobacillus marinus</name>
    <dbReference type="NCBI Taxonomy" id="880070"/>
    <lineage>
        <taxon>Bacteria</taxon>
        <taxon>Pseudomonadati</taxon>
        <taxon>Bacteroidota</taxon>
        <taxon>Cytophagia</taxon>
        <taxon>Cytophagales</taxon>
        <taxon>Cyclobacteriaceae</taxon>
        <taxon>Cyclobacterium</taxon>
    </lineage>
</organism>
<dbReference type="KEGG" id="cmr:Cycma_4175"/>
<accession>G0J899</accession>
<dbReference type="EMBL" id="CP002955">
    <property type="protein sequence ID" value="AEL27879.1"/>
    <property type="molecule type" value="Genomic_DNA"/>
</dbReference>
<dbReference type="Proteomes" id="UP000001635">
    <property type="component" value="Chromosome"/>
</dbReference>
<proteinExistence type="predicted"/>
<gene>
    <name evidence="2" type="ordered locus">Cycma_4175</name>
</gene>
<keyword evidence="3" id="KW-1185">Reference proteome</keyword>
<feature type="transmembrane region" description="Helical" evidence="1">
    <location>
        <begin position="198"/>
        <end position="220"/>
    </location>
</feature>
<name>G0J899_CYCMS</name>
<reference evidence="3" key="1">
    <citation type="submission" date="2011-07" db="EMBL/GenBank/DDBJ databases">
        <title>The complete genome of Cyclobacterium marinum DSM 745.</title>
        <authorList>
            <person name="Lucas S."/>
            <person name="Han J."/>
            <person name="Lapidus A."/>
            <person name="Bruce D."/>
            <person name="Goodwin L."/>
            <person name="Pitluck S."/>
            <person name="Peters L."/>
            <person name="Kyrpides N."/>
            <person name="Mavromatis K."/>
            <person name="Ivanova N."/>
            <person name="Ovchinnikova G."/>
            <person name="Chertkov O."/>
            <person name="Detter J.C."/>
            <person name="Tapia R."/>
            <person name="Han C."/>
            <person name="Land M."/>
            <person name="Hauser L."/>
            <person name="Markowitz V."/>
            <person name="Cheng J.-F."/>
            <person name="Hugenholtz P."/>
            <person name="Woyke T."/>
            <person name="Wu D."/>
            <person name="Tindall B."/>
            <person name="Schuetze A."/>
            <person name="Brambilla E."/>
            <person name="Klenk H.-P."/>
            <person name="Eisen J.A."/>
        </authorList>
    </citation>
    <scope>NUCLEOTIDE SEQUENCE [LARGE SCALE GENOMIC DNA]</scope>
    <source>
        <strain evidence="3">ATCC 25205 / DSM 745 / LMG 13164 / NCIMB 1802</strain>
    </source>
</reference>
<sequence length="448" mass="50990">MNISRKVVYFNMNKNFLWKIHNWLGLYTGIVILFLSITGAAALFRPEIDLLLNPNLRQVETSPEKASLTAAVDKVLPMHPDKYLFEVEMPKAYLDTWIIRLMPKEKSALNPMIWEVFINPHTGKILGERNYFNTFSYFLRNIHVRFYEAYFGRQIVGLAGIALFLSTLTGLFIYGKFMKKQPFGKIRSGKLRITQADLHKFIGISTLAFNLMIGITGAWLGLQAYLMYGLNIPQPNSFSRNDKVFTEIEDMNYSLDFDAIYQKSQIEFPNMIPWFIRPTTNGEGIVQVLGNVPGQAYERRSNKLVFDKQSQDLLFKYNISEQNVGAKLYFVQESFHFGDFAGISLKIVYFLLALSSGFLSLSGFIIYLERTRKSKSSLGKTIPLKSQITRWTIGILGTIVTIGILSMNFGLGIPALLVGIAFYGFFIVIIIKKLLSKFKGSSLINPKI</sequence>